<keyword evidence="2" id="KW-1185">Reference proteome</keyword>
<dbReference type="HOGENOM" id="CLU_161337_1_0_6"/>
<gene>
    <name evidence="1" type="ordered locus">EbC_32040</name>
</gene>
<dbReference type="InterPro" id="IPR021388">
    <property type="entry name" value="DUF3024"/>
</dbReference>
<dbReference type="Pfam" id="PF11225">
    <property type="entry name" value="DUF3024"/>
    <property type="match status" value="1"/>
</dbReference>
<reference evidence="1 2" key="1">
    <citation type="journal article" date="2010" name="BMC Genomics">
        <title>Genome comparison of the epiphytic bacteria Erwinia billingiae and E. tasmaniensis with the pear pathogen E. pyrifoliae.</title>
        <authorList>
            <person name="Kube M."/>
            <person name="Migdoll A.M."/>
            <person name="Gehring I."/>
            <person name="Heitmann K."/>
            <person name="Mayer Y."/>
            <person name="Kuhl H."/>
            <person name="Knaust F."/>
            <person name="Geider K."/>
            <person name="Reinhardt R."/>
        </authorList>
    </citation>
    <scope>NUCLEOTIDE SEQUENCE [LARGE SCALE GENOMIC DNA]</scope>
    <source>
        <strain evidence="1 2">Eb661</strain>
    </source>
</reference>
<dbReference type="STRING" id="634500.EbC_32040"/>
<evidence type="ECO:0000313" key="2">
    <source>
        <dbReference type="Proteomes" id="UP000008793"/>
    </source>
</evidence>
<protein>
    <submittedName>
        <fullName evidence="1">Putative phage-related protein</fullName>
    </submittedName>
</protein>
<proteinExistence type="predicted"/>
<dbReference type="EMBL" id="FP236843">
    <property type="protein sequence ID" value="CAX60735.1"/>
    <property type="molecule type" value="Genomic_DNA"/>
</dbReference>
<dbReference type="Proteomes" id="UP000008793">
    <property type="component" value="Chromosome"/>
</dbReference>
<name>D8MV78_ERWBE</name>
<accession>D8MV78</accession>
<dbReference type="eggNOG" id="ENOG5032TDX">
    <property type="taxonomic scope" value="Bacteria"/>
</dbReference>
<dbReference type="RefSeq" id="WP_013203220.1">
    <property type="nucleotide sequence ID" value="NC_014306.1"/>
</dbReference>
<dbReference type="KEGG" id="ebi:EbC_32040"/>
<sequence length="107" mass="12564">MVFNDLERYRTKKIVEQFVELHRPPVSIRSLVDITYAIAGQTVELIEIRPSLGNKYSFAKIVYVRTKDVWMVYRTDSRANWRPYDVARTLEAALRMIGTDARECFFG</sequence>
<organism evidence="2">
    <name type="scientific">Erwinia billingiae (strain Eb661)</name>
    <dbReference type="NCBI Taxonomy" id="634500"/>
    <lineage>
        <taxon>Bacteria</taxon>
        <taxon>Pseudomonadati</taxon>
        <taxon>Pseudomonadota</taxon>
        <taxon>Gammaproteobacteria</taxon>
        <taxon>Enterobacterales</taxon>
        <taxon>Erwiniaceae</taxon>
        <taxon>Erwinia</taxon>
    </lineage>
</organism>
<evidence type="ECO:0000313" key="1">
    <source>
        <dbReference type="EMBL" id="CAX60735.1"/>
    </source>
</evidence>
<dbReference type="AlphaFoldDB" id="D8MV78"/>
<dbReference type="GeneID" id="90513170"/>